<keyword evidence="3" id="KW-1185">Reference proteome</keyword>
<accession>A0ABR5ANX8</accession>
<evidence type="ECO:0000313" key="2">
    <source>
        <dbReference type="EMBL" id="KIL72955.1"/>
    </source>
</evidence>
<name>A0ABR5ANX8_BACBA</name>
<gene>
    <name evidence="2" type="ORF">SD77_3428</name>
</gene>
<keyword evidence="1" id="KW-0812">Transmembrane</keyword>
<keyword evidence="1" id="KW-0472">Membrane</keyword>
<dbReference type="Proteomes" id="UP000031982">
    <property type="component" value="Unassembled WGS sequence"/>
</dbReference>
<proteinExistence type="predicted"/>
<evidence type="ECO:0000256" key="1">
    <source>
        <dbReference type="SAM" id="Phobius"/>
    </source>
</evidence>
<evidence type="ECO:0000313" key="3">
    <source>
        <dbReference type="Proteomes" id="UP000031982"/>
    </source>
</evidence>
<organism evidence="2 3">
    <name type="scientific">Bacillus badius</name>
    <dbReference type="NCBI Taxonomy" id="1455"/>
    <lineage>
        <taxon>Bacteria</taxon>
        <taxon>Bacillati</taxon>
        <taxon>Bacillota</taxon>
        <taxon>Bacilli</taxon>
        <taxon>Bacillales</taxon>
        <taxon>Bacillaceae</taxon>
        <taxon>Pseudobacillus</taxon>
    </lineage>
</organism>
<dbReference type="EMBL" id="JXLP01000030">
    <property type="protein sequence ID" value="KIL72955.1"/>
    <property type="molecule type" value="Genomic_DNA"/>
</dbReference>
<sequence length="41" mass="4824">MIIQEIEWWEGFFYTKKELIKFAVQGCLILVAVIVLLVLII</sequence>
<comment type="caution">
    <text evidence="2">The sequence shown here is derived from an EMBL/GenBank/DDBJ whole genome shotgun (WGS) entry which is preliminary data.</text>
</comment>
<feature type="transmembrane region" description="Helical" evidence="1">
    <location>
        <begin position="20"/>
        <end position="40"/>
    </location>
</feature>
<reference evidence="2 3" key="1">
    <citation type="submission" date="2015-01" db="EMBL/GenBank/DDBJ databases">
        <title>Genome Assembly of Bacillus badius MTCC 1458.</title>
        <authorList>
            <person name="Verma A."/>
            <person name="Khatri I."/>
            <person name="Mual P."/>
            <person name="Subramanian S."/>
            <person name="Krishnamurthi S."/>
        </authorList>
    </citation>
    <scope>NUCLEOTIDE SEQUENCE [LARGE SCALE GENOMIC DNA]</scope>
    <source>
        <strain evidence="2 3">MTCC 1458</strain>
    </source>
</reference>
<keyword evidence="1" id="KW-1133">Transmembrane helix</keyword>
<protein>
    <submittedName>
        <fullName evidence="2">Uncharacterized protein</fullName>
    </submittedName>
</protein>